<accession>A0ABU9SQ05</accession>
<feature type="transmembrane region" description="Helical" evidence="1">
    <location>
        <begin position="12"/>
        <end position="32"/>
    </location>
</feature>
<protein>
    <submittedName>
        <fullName evidence="2">Uncharacterized protein</fullName>
    </submittedName>
</protein>
<proteinExistence type="predicted"/>
<comment type="caution">
    <text evidence="2">The sequence shown here is derived from an EMBL/GenBank/DDBJ whole genome shotgun (WGS) entry which is preliminary data.</text>
</comment>
<dbReference type="RefSeq" id="WP_342880577.1">
    <property type="nucleotide sequence ID" value="NZ_JBBMQS010000001.1"/>
</dbReference>
<organism evidence="2 3">
    <name type="scientific">Paraglaciecola mesophila</name>
    <dbReference type="NCBI Taxonomy" id="197222"/>
    <lineage>
        <taxon>Bacteria</taxon>
        <taxon>Pseudomonadati</taxon>
        <taxon>Pseudomonadota</taxon>
        <taxon>Gammaproteobacteria</taxon>
        <taxon>Alteromonadales</taxon>
        <taxon>Alteromonadaceae</taxon>
        <taxon>Paraglaciecola</taxon>
    </lineage>
</organism>
<keyword evidence="1" id="KW-0812">Transmembrane</keyword>
<keyword evidence="1" id="KW-0472">Membrane</keyword>
<dbReference type="Proteomes" id="UP001461163">
    <property type="component" value="Unassembled WGS sequence"/>
</dbReference>
<reference evidence="2 3" key="1">
    <citation type="submission" date="2024-03" db="EMBL/GenBank/DDBJ databases">
        <title>Community enrichment and isolation of bacterial strains for fucoidan degradation.</title>
        <authorList>
            <person name="Sichert A."/>
        </authorList>
    </citation>
    <scope>NUCLEOTIDE SEQUENCE [LARGE SCALE GENOMIC DNA]</scope>
    <source>
        <strain evidence="2 3">AS12</strain>
    </source>
</reference>
<gene>
    <name evidence="2" type="ORF">WNY77_00900</name>
</gene>
<feature type="transmembrane region" description="Helical" evidence="1">
    <location>
        <begin position="53"/>
        <end position="74"/>
    </location>
</feature>
<sequence length="117" mass="13059">MLGIGVDEVVSILKLGFSGVAFIFLYMSFSLVSKEQQREGEPRDKILSSIRSFSFLSIIFAVLVLVATGTDYLLKQKTLPEQCNSAMQRAELLAENVNNHDVNSMRELLKNTIAQCE</sequence>
<evidence type="ECO:0000256" key="1">
    <source>
        <dbReference type="SAM" id="Phobius"/>
    </source>
</evidence>
<keyword evidence="3" id="KW-1185">Reference proteome</keyword>
<evidence type="ECO:0000313" key="2">
    <source>
        <dbReference type="EMBL" id="MEM5495943.1"/>
    </source>
</evidence>
<keyword evidence="1" id="KW-1133">Transmembrane helix</keyword>
<name>A0ABU9SQ05_9ALTE</name>
<dbReference type="EMBL" id="JBBMQS010000001">
    <property type="protein sequence ID" value="MEM5495943.1"/>
    <property type="molecule type" value="Genomic_DNA"/>
</dbReference>
<evidence type="ECO:0000313" key="3">
    <source>
        <dbReference type="Proteomes" id="UP001461163"/>
    </source>
</evidence>